<dbReference type="OrthoDB" id="8905652at2"/>
<gene>
    <name evidence="1" type="ORF">Tam10B_2413</name>
</gene>
<proteinExistence type="predicted"/>
<dbReference type="Proteomes" id="UP000215433">
    <property type="component" value="Unassembled WGS sequence"/>
</dbReference>
<keyword evidence="2" id="KW-1185">Reference proteome</keyword>
<evidence type="ECO:0000313" key="1">
    <source>
        <dbReference type="EMBL" id="OXM99391.1"/>
    </source>
</evidence>
<reference evidence="1 2" key="1">
    <citation type="submission" date="2017-05" db="EMBL/GenBank/DDBJ databases">
        <title>Bifidobacterium vansinderenii sp. nov.</title>
        <authorList>
            <person name="Lugli G.A."/>
            <person name="Duranti S."/>
            <person name="Mangifesta M."/>
        </authorList>
    </citation>
    <scope>NUCLEOTIDE SEQUENCE [LARGE SCALE GENOMIC DNA]</scope>
    <source>
        <strain evidence="1 2">Tam10B</strain>
    </source>
</reference>
<accession>A0A229VUX1</accession>
<protein>
    <submittedName>
        <fullName evidence="1">Uncharacterized protein</fullName>
    </submittedName>
</protein>
<comment type="caution">
    <text evidence="1">The sequence shown here is derived from an EMBL/GenBank/DDBJ whole genome shotgun (WGS) entry which is preliminary data.</text>
</comment>
<dbReference type="EMBL" id="NEWD01000041">
    <property type="protein sequence ID" value="OXM99391.1"/>
    <property type="molecule type" value="Genomic_DNA"/>
</dbReference>
<dbReference type="RefSeq" id="WP_093961504.1">
    <property type="nucleotide sequence ID" value="NZ_NEWD01000041.1"/>
</dbReference>
<sequence length="216" mass="24990">MSTTIDVYPTTDYMPLVEETRRRTQILYQQLLNRYSIDSTLEIRAFYPRKPSDKEVRYVDPTTRWKVEMDLGFAYVVNGQWQSSSWPSTWVRDRVDQSWVDDYERTNGEHGYPASMLGKIIPLEADEFDVPLTSDELRLINAQDHSWYEYRNIGSPAVSSIGYGLVAAALAEETRGRMASIDGAFNHDGHNGETAEQFLAWWGDEQMSFYGVEDFR</sequence>
<name>A0A229VUX1_9BIFI</name>
<organism evidence="1 2">
    <name type="scientific">Bifidobacterium vansinderenii</name>
    <dbReference type="NCBI Taxonomy" id="1984871"/>
    <lineage>
        <taxon>Bacteria</taxon>
        <taxon>Bacillati</taxon>
        <taxon>Actinomycetota</taxon>
        <taxon>Actinomycetes</taxon>
        <taxon>Bifidobacteriales</taxon>
        <taxon>Bifidobacteriaceae</taxon>
        <taxon>Bifidobacterium</taxon>
    </lineage>
</organism>
<evidence type="ECO:0000313" key="2">
    <source>
        <dbReference type="Proteomes" id="UP000215433"/>
    </source>
</evidence>
<dbReference type="AlphaFoldDB" id="A0A229VUX1"/>